<dbReference type="Gene3D" id="3.40.50.300">
    <property type="entry name" value="P-loop containing nucleotide triphosphate hydrolases"/>
    <property type="match status" value="1"/>
</dbReference>
<protein>
    <recommendedName>
        <fullName evidence="6">NB-ARC domain-containing protein</fullName>
    </recommendedName>
</protein>
<feature type="region of interest" description="Disordered" evidence="1">
    <location>
        <begin position="1"/>
        <end position="24"/>
    </location>
</feature>
<evidence type="ECO:0000313" key="5">
    <source>
        <dbReference type="Proteomes" id="UP000799444"/>
    </source>
</evidence>
<dbReference type="PANTHER" id="PTHR35205:SF1">
    <property type="entry name" value="ZU5 DOMAIN-CONTAINING PROTEIN"/>
    <property type="match status" value="1"/>
</dbReference>
<evidence type="ECO:0000256" key="1">
    <source>
        <dbReference type="SAM" id="MobiDB-lite"/>
    </source>
</evidence>
<dbReference type="Pfam" id="PF25000">
    <property type="entry name" value="DUF7779"/>
    <property type="match status" value="1"/>
</dbReference>
<dbReference type="OrthoDB" id="20872at2759"/>
<evidence type="ECO:0008006" key="6">
    <source>
        <dbReference type="Google" id="ProtNLM"/>
    </source>
</evidence>
<dbReference type="InterPro" id="IPR002182">
    <property type="entry name" value="NB-ARC"/>
</dbReference>
<organism evidence="4 5">
    <name type="scientific">Polyplosphaeria fusca</name>
    <dbReference type="NCBI Taxonomy" id="682080"/>
    <lineage>
        <taxon>Eukaryota</taxon>
        <taxon>Fungi</taxon>
        <taxon>Dikarya</taxon>
        <taxon>Ascomycota</taxon>
        <taxon>Pezizomycotina</taxon>
        <taxon>Dothideomycetes</taxon>
        <taxon>Pleosporomycetidae</taxon>
        <taxon>Pleosporales</taxon>
        <taxon>Tetraplosphaeriaceae</taxon>
        <taxon>Polyplosphaeria</taxon>
    </lineage>
</organism>
<comment type="caution">
    <text evidence="4">The sequence shown here is derived from an EMBL/GenBank/DDBJ whole genome shotgun (WGS) entry which is preliminary data.</text>
</comment>
<evidence type="ECO:0000259" key="3">
    <source>
        <dbReference type="Pfam" id="PF25000"/>
    </source>
</evidence>
<proteinExistence type="predicted"/>
<dbReference type="PANTHER" id="PTHR35205">
    <property type="entry name" value="NB-ARC AND TPR DOMAIN PROTEIN"/>
    <property type="match status" value="1"/>
</dbReference>
<dbReference type="SUPFAM" id="SSF52540">
    <property type="entry name" value="P-loop containing nucleoside triphosphate hydrolases"/>
    <property type="match status" value="1"/>
</dbReference>
<feature type="domain" description="DUF7779" evidence="3">
    <location>
        <begin position="297"/>
        <end position="395"/>
    </location>
</feature>
<dbReference type="InterPro" id="IPR027417">
    <property type="entry name" value="P-loop_NTPase"/>
</dbReference>
<feature type="compositionally biased region" description="Basic and acidic residues" evidence="1">
    <location>
        <begin position="1"/>
        <end position="14"/>
    </location>
</feature>
<gene>
    <name evidence="4" type="ORF">EJ04DRAFT_158527</name>
</gene>
<dbReference type="GO" id="GO:0043531">
    <property type="term" value="F:ADP binding"/>
    <property type="evidence" value="ECO:0007669"/>
    <property type="project" value="InterPro"/>
</dbReference>
<dbReference type="Proteomes" id="UP000799444">
    <property type="component" value="Unassembled WGS sequence"/>
</dbReference>
<dbReference type="EMBL" id="ML996382">
    <property type="protein sequence ID" value="KAF2726848.1"/>
    <property type="molecule type" value="Genomic_DNA"/>
</dbReference>
<evidence type="ECO:0000313" key="4">
    <source>
        <dbReference type="EMBL" id="KAF2726848.1"/>
    </source>
</evidence>
<dbReference type="AlphaFoldDB" id="A0A9P4QJW9"/>
<keyword evidence="5" id="KW-1185">Reference proteome</keyword>
<feature type="non-terminal residue" evidence="4">
    <location>
        <position position="439"/>
    </location>
</feature>
<evidence type="ECO:0000259" key="2">
    <source>
        <dbReference type="Pfam" id="PF00931"/>
    </source>
</evidence>
<name>A0A9P4QJW9_9PLEO</name>
<reference evidence="4" key="1">
    <citation type="journal article" date="2020" name="Stud. Mycol.">
        <title>101 Dothideomycetes genomes: a test case for predicting lifestyles and emergence of pathogens.</title>
        <authorList>
            <person name="Haridas S."/>
            <person name="Albert R."/>
            <person name="Binder M."/>
            <person name="Bloem J."/>
            <person name="Labutti K."/>
            <person name="Salamov A."/>
            <person name="Andreopoulos B."/>
            <person name="Baker S."/>
            <person name="Barry K."/>
            <person name="Bills G."/>
            <person name="Bluhm B."/>
            <person name="Cannon C."/>
            <person name="Castanera R."/>
            <person name="Culley D."/>
            <person name="Daum C."/>
            <person name="Ezra D."/>
            <person name="Gonzalez J."/>
            <person name="Henrissat B."/>
            <person name="Kuo A."/>
            <person name="Liang C."/>
            <person name="Lipzen A."/>
            <person name="Lutzoni F."/>
            <person name="Magnuson J."/>
            <person name="Mondo S."/>
            <person name="Nolan M."/>
            <person name="Ohm R."/>
            <person name="Pangilinan J."/>
            <person name="Park H.-J."/>
            <person name="Ramirez L."/>
            <person name="Alfaro M."/>
            <person name="Sun H."/>
            <person name="Tritt A."/>
            <person name="Yoshinaga Y."/>
            <person name="Zwiers L.-H."/>
            <person name="Turgeon B."/>
            <person name="Goodwin S."/>
            <person name="Spatafora J."/>
            <person name="Crous P."/>
            <person name="Grigoriev I."/>
        </authorList>
    </citation>
    <scope>NUCLEOTIDE SEQUENCE</scope>
    <source>
        <strain evidence="4">CBS 125425</strain>
    </source>
</reference>
<sequence>MSNFHADRPARSREPFSTVPFAPDPDFVDRPETIAWVRDKCAGPGARAALVGLGGTGKSQLAIQYAHSVRDAEPHTFVFWVHAGTQARFEEAYRGIADRLELPERNRQEANLLQLVCNWLQDETNGKWLMILDNADNMDVFYPKQGHANGRSGSASTSLAGYLPQSRNGSILVTSRNKDAAARLAGGHRNIKEVVMFGQDQALQLLQNKLHDTSSSEGASELLRTLGYLPLAITQVAAYINRHAPRVTVLDYLEDFRRSSRSKESLLNQDAGDLRRDKSASNSVVTTWQLTFECVRKEKRSAADLLSLMSFFNPQAIPNFALRNYDRSMERRIRIARDMFSVLPYMKDRHRSDGEESFLNDVAVLQAYSLVSVTTGKEILTMHPLVQHCTIAWLSSIRKAERWRMAFLELVRREIILKDLGDWEECKQLIPHMDTFHPG</sequence>
<dbReference type="Pfam" id="PF00931">
    <property type="entry name" value="NB-ARC"/>
    <property type="match status" value="1"/>
</dbReference>
<feature type="domain" description="NB-ARC" evidence="2">
    <location>
        <begin position="49"/>
        <end position="212"/>
    </location>
</feature>
<dbReference type="InterPro" id="IPR056681">
    <property type="entry name" value="DUF7779"/>
</dbReference>
<accession>A0A9P4QJW9</accession>